<organism evidence="2 3">
    <name type="scientific">Fraxinus pennsylvanica</name>
    <dbReference type="NCBI Taxonomy" id="56036"/>
    <lineage>
        <taxon>Eukaryota</taxon>
        <taxon>Viridiplantae</taxon>
        <taxon>Streptophyta</taxon>
        <taxon>Embryophyta</taxon>
        <taxon>Tracheophyta</taxon>
        <taxon>Spermatophyta</taxon>
        <taxon>Magnoliopsida</taxon>
        <taxon>eudicotyledons</taxon>
        <taxon>Gunneridae</taxon>
        <taxon>Pentapetalae</taxon>
        <taxon>asterids</taxon>
        <taxon>lamiids</taxon>
        <taxon>Lamiales</taxon>
        <taxon>Oleaceae</taxon>
        <taxon>Oleeae</taxon>
        <taxon>Fraxinus</taxon>
    </lineage>
</organism>
<dbReference type="Pfam" id="PF12070">
    <property type="entry name" value="SCAI"/>
    <property type="match status" value="1"/>
</dbReference>
<protein>
    <recommendedName>
        <fullName evidence="1">RGS domain-containing protein</fullName>
    </recommendedName>
</protein>
<evidence type="ECO:0000313" key="2">
    <source>
        <dbReference type="EMBL" id="CAI9758212.1"/>
    </source>
</evidence>
<dbReference type="AlphaFoldDB" id="A0AAD1Z0R0"/>
<accession>A0AAD1Z0R0</accession>
<reference evidence="2" key="1">
    <citation type="submission" date="2023-05" db="EMBL/GenBank/DDBJ databases">
        <authorList>
            <person name="Huff M."/>
        </authorList>
    </citation>
    <scope>NUCLEOTIDE SEQUENCE</scope>
</reference>
<dbReference type="GO" id="GO:0006351">
    <property type="term" value="P:DNA-templated transcription"/>
    <property type="evidence" value="ECO:0007669"/>
    <property type="project" value="InterPro"/>
</dbReference>
<evidence type="ECO:0000313" key="3">
    <source>
        <dbReference type="Proteomes" id="UP000834106"/>
    </source>
</evidence>
<dbReference type="GO" id="GO:0003714">
    <property type="term" value="F:transcription corepressor activity"/>
    <property type="evidence" value="ECO:0007669"/>
    <property type="project" value="InterPro"/>
</dbReference>
<feature type="domain" description="RGS" evidence="1">
    <location>
        <begin position="78"/>
        <end position="137"/>
    </location>
</feature>
<gene>
    <name evidence="2" type="ORF">FPE_LOCUS5642</name>
</gene>
<sequence>MSTEDVVPKTFHALVESAERKFARLRDVPLHPYGGSDMENGHFFHKAFKAYMRLWKYQQKNRDKLVESGLRRWEIGEISSRIGQLYFSQYLRTSEARFLFESYIFYEAIFNRKYFEGSSRDRGVRFKELRFYARFLMVSLILNHKEMVKLLVEKFTELVEDSKANFRGTNFKEWKLVVQEIVQFTRADSAILNIKPLRYCAMFDSYPASLPYVSRFHAKRLLKFQDAVLTSYHKNEVKFAELTLDTFRMLQCLEWEPSGSFYQKHPVESRENGNMSDQSVVSGLIDINLVADMVDPTLPSNPKKAVLYRPSATQLISVIATVCEGLPPDSVMLIYLSAPGDTGTNNTSEIKSFGVSSKCAKSNDPSYNHHAQNNGQCQNHVTMNGDSSQCFENYLWLGPNKNGGSNFLYPGDIIPFTRRPTFMIIDSDNSHVFKVLHGAERGEPAALFLSPQRPSFKDPSDTDMAQNGSQFTFFLTVPLQAFCQLVGFNLSIDVLDMYNALENIISTAFSEWEKILCTSTSLDLVWAQLLSDPFLRRLILRFIFCRAVLTLFRLRESGHQYLPVCIPELPSIVSPKSEAVQSSISRLANHLEVADCFSFHE</sequence>
<dbReference type="PROSITE" id="PS50132">
    <property type="entry name" value="RGS"/>
    <property type="match status" value="1"/>
</dbReference>
<dbReference type="InterPro" id="IPR022709">
    <property type="entry name" value="SCAI"/>
</dbReference>
<dbReference type="PANTHER" id="PTHR21243">
    <property type="entry name" value="PROTEIN SCAI"/>
    <property type="match status" value="1"/>
</dbReference>
<name>A0AAD1Z0R0_9LAMI</name>
<dbReference type="EMBL" id="OU503038">
    <property type="protein sequence ID" value="CAI9758212.1"/>
    <property type="molecule type" value="Genomic_DNA"/>
</dbReference>
<evidence type="ECO:0000259" key="1">
    <source>
        <dbReference type="PROSITE" id="PS50132"/>
    </source>
</evidence>
<dbReference type="InterPro" id="IPR016137">
    <property type="entry name" value="RGS"/>
</dbReference>
<keyword evidence="3" id="KW-1185">Reference proteome</keyword>
<proteinExistence type="predicted"/>
<dbReference type="Proteomes" id="UP000834106">
    <property type="component" value="Chromosome 3"/>
</dbReference>